<dbReference type="SUPFAM" id="SSF81606">
    <property type="entry name" value="PP2C-like"/>
    <property type="match status" value="1"/>
</dbReference>
<dbReference type="Pfam" id="PF13672">
    <property type="entry name" value="PP2C_2"/>
    <property type="match status" value="1"/>
</dbReference>
<dbReference type="CDD" id="cd00143">
    <property type="entry name" value="PP2Cc"/>
    <property type="match status" value="1"/>
</dbReference>
<dbReference type="PROSITE" id="PS51746">
    <property type="entry name" value="PPM_2"/>
    <property type="match status" value="1"/>
</dbReference>
<reference evidence="2 3" key="1">
    <citation type="submission" date="2018-03" db="EMBL/GenBank/DDBJ databases">
        <title>Genomic Encyclopedia of Type Strains, Phase III (KMG-III): the genomes of soil and plant-associated and newly described type strains.</title>
        <authorList>
            <person name="Whitman W."/>
        </authorList>
    </citation>
    <scope>NUCLEOTIDE SEQUENCE [LARGE SCALE GENOMIC DNA]</scope>
    <source>
        <strain evidence="2 3">CGMCC 1.07653</strain>
    </source>
</reference>
<dbReference type="Gene3D" id="3.60.40.10">
    <property type="entry name" value="PPM-type phosphatase domain"/>
    <property type="match status" value="1"/>
</dbReference>
<dbReference type="InterPro" id="IPR036457">
    <property type="entry name" value="PPM-type-like_dom_sf"/>
</dbReference>
<name>A0A2P8HY47_9BACI</name>
<dbReference type="InterPro" id="IPR001932">
    <property type="entry name" value="PPM-type_phosphatase-like_dom"/>
</dbReference>
<accession>A0A2P8HY47</accession>
<dbReference type="AlphaFoldDB" id="A0A2P8HY47"/>
<sequence>MRFLLKTAFLTDKGQKRPHNEDQGFCREEEDKALAVVCDGMGGHNAGDVASLMAAETVEAAWNDPGEVDPVQHAATWLTEVIAAANHRIYEKANEVSAYRGMGTTLISAVADQEKVVIGHVGDSRAYHYHQEGLTQVSRDQSLVNELVDQGEISEAEAEVHPRKNVLTQALGTETTVTPEVVEAAWAPGDLVLLCSDGLTDKVADESIHDMLTRHPLSEAARTLIDAANEAGGDDNITVALIQYPAVETAER</sequence>
<evidence type="ECO:0000313" key="3">
    <source>
        <dbReference type="Proteomes" id="UP000242310"/>
    </source>
</evidence>
<dbReference type="Proteomes" id="UP000242310">
    <property type="component" value="Unassembled WGS sequence"/>
</dbReference>
<dbReference type="PANTHER" id="PTHR47992">
    <property type="entry name" value="PROTEIN PHOSPHATASE"/>
    <property type="match status" value="1"/>
</dbReference>
<protein>
    <submittedName>
        <fullName evidence="2">Protein phosphatase</fullName>
    </submittedName>
</protein>
<proteinExistence type="predicted"/>
<evidence type="ECO:0000313" key="2">
    <source>
        <dbReference type="EMBL" id="PSL51143.1"/>
    </source>
</evidence>
<dbReference type="SMART" id="SM00332">
    <property type="entry name" value="PP2Cc"/>
    <property type="match status" value="1"/>
</dbReference>
<organism evidence="2 3">
    <name type="scientific">Salsuginibacillus halophilus</name>
    <dbReference type="NCBI Taxonomy" id="517424"/>
    <lineage>
        <taxon>Bacteria</taxon>
        <taxon>Bacillati</taxon>
        <taxon>Bacillota</taxon>
        <taxon>Bacilli</taxon>
        <taxon>Bacillales</taxon>
        <taxon>Bacillaceae</taxon>
        <taxon>Salsuginibacillus</taxon>
    </lineage>
</organism>
<feature type="domain" description="PPM-type phosphatase" evidence="1">
    <location>
        <begin position="6"/>
        <end position="244"/>
    </location>
</feature>
<dbReference type="GO" id="GO:0004722">
    <property type="term" value="F:protein serine/threonine phosphatase activity"/>
    <property type="evidence" value="ECO:0007669"/>
    <property type="project" value="InterPro"/>
</dbReference>
<comment type="caution">
    <text evidence="2">The sequence shown here is derived from an EMBL/GenBank/DDBJ whole genome shotgun (WGS) entry which is preliminary data.</text>
</comment>
<dbReference type="EMBL" id="PYAV01000001">
    <property type="protein sequence ID" value="PSL51143.1"/>
    <property type="molecule type" value="Genomic_DNA"/>
</dbReference>
<keyword evidence="3" id="KW-1185">Reference proteome</keyword>
<evidence type="ECO:0000259" key="1">
    <source>
        <dbReference type="PROSITE" id="PS51746"/>
    </source>
</evidence>
<dbReference type="SMART" id="SM00331">
    <property type="entry name" value="PP2C_SIG"/>
    <property type="match status" value="1"/>
</dbReference>
<dbReference type="InterPro" id="IPR015655">
    <property type="entry name" value="PP2C"/>
</dbReference>
<gene>
    <name evidence="2" type="ORF">B0H94_10153</name>
</gene>
<dbReference type="NCBIfam" id="NF033484">
    <property type="entry name" value="Stp1_PP2C_phos"/>
    <property type="match status" value="1"/>
</dbReference>